<dbReference type="Proteomes" id="UP000467240">
    <property type="component" value="Unassembled WGS sequence"/>
</dbReference>
<dbReference type="RefSeq" id="WP_158040831.1">
    <property type="nucleotide sequence ID" value="NZ_JACCFV010000001.1"/>
</dbReference>
<evidence type="ECO:0000256" key="1">
    <source>
        <dbReference type="SAM" id="Phobius"/>
    </source>
</evidence>
<gene>
    <name evidence="2" type="ORF">F8O01_10565</name>
</gene>
<keyword evidence="1" id="KW-0812">Transmembrane</keyword>
<evidence type="ECO:0000313" key="3">
    <source>
        <dbReference type="Proteomes" id="UP000467240"/>
    </source>
</evidence>
<proteinExistence type="predicted"/>
<keyword evidence="3" id="KW-1185">Reference proteome</keyword>
<dbReference type="Pfam" id="PF13160">
    <property type="entry name" value="DUF3995"/>
    <property type="match status" value="1"/>
</dbReference>
<comment type="caution">
    <text evidence="2">The sequence shown here is derived from an EMBL/GenBank/DDBJ whole genome shotgun (WGS) entry which is preliminary data.</text>
</comment>
<protein>
    <submittedName>
        <fullName evidence="2">DUF3995 domain-containing protein</fullName>
    </submittedName>
</protein>
<reference evidence="2 3" key="1">
    <citation type="submission" date="2019-09" db="EMBL/GenBank/DDBJ databases">
        <title>Phylogeny of genus Pseudoclavibacter and closely related genus.</title>
        <authorList>
            <person name="Li Y."/>
        </authorList>
    </citation>
    <scope>NUCLEOTIDE SEQUENCE [LARGE SCALE GENOMIC DNA]</scope>
    <source>
        <strain evidence="2 3">DSM 23821</strain>
    </source>
</reference>
<feature type="transmembrane region" description="Helical" evidence="1">
    <location>
        <begin position="15"/>
        <end position="36"/>
    </location>
</feature>
<dbReference type="OrthoDB" id="3732080at2"/>
<name>A0A7J5BRD8_9MICO</name>
<dbReference type="AlphaFoldDB" id="A0A7J5BRD8"/>
<feature type="transmembrane region" description="Helical" evidence="1">
    <location>
        <begin position="56"/>
        <end position="81"/>
    </location>
</feature>
<dbReference type="InterPro" id="IPR025058">
    <property type="entry name" value="DUF3995"/>
</dbReference>
<accession>A0A7J5BRD8</accession>
<keyword evidence="1" id="KW-1133">Transmembrane helix</keyword>
<organism evidence="2 3">
    <name type="scientific">Pseudoclavibacter chungangensis</name>
    <dbReference type="NCBI Taxonomy" id="587635"/>
    <lineage>
        <taxon>Bacteria</taxon>
        <taxon>Bacillati</taxon>
        <taxon>Actinomycetota</taxon>
        <taxon>Actinomycetes</taxon>
        <taxon>Micrococcales</taxon>
        <taxon>Microbacteriaceae</taxon>
        <taxon>Pseudoclavibacter</taxon>
    </lineage>
</organism>
<sequence>MSVGVGSRSDGRGRVFLLIAAVLGTLHALPSIWWAAGSEFLLSTVGTSAVEAARAMPGGVTLLLSVVATVKLAAAWIPVLAERGLPWRRFWRALSWLGGAGLVVYGVSGIIPSAAVLLGWIVPDGPVDRAALLGHALLWDPLFALWGATLLIGLWRSRRGARSLHRDTVDEPR</sequence>
<keyword evidence="1" id="KW-0472">Membrane</keyword>
<feature type="transmembrane region" description="Helical" evidence="1">
    <location>
        <begin position="93"/>
        <end position="121"/>
    </location>
</feature>
<feature type="transmembrane region" description="Helical" evidence="1">
    <location>
        <begin position="133"/>
        <end position="155"/>
    </location>
</feature>
<evidence type="ECO:0000313" key="2">
    <source>
        <dbReference type="EMBL" id="KAB1656305.1"/>
    </source>
</evidence>
<dbReference type="EMBL" id="WBJZ01000012">
    <property type="protein sequence ID" value="KAB1656305.1"/>
    <property type="molecule type" value="Genomic_DNA"/>
</dbReference>